<gene>
    <name evidence="2" type="ORF">G3580_01575</name>
</gene>
<name>A0A6C1B253_9RHOO</name>
<organism evidence="2 3">
    <name type="scientific">Nitrogeniibacter mangrovi</name>
    <dbReference type="NCBI Taxonomy" id="2016596"/>
    <lineage>
        <taxon>Bacteria</taxon>
        <taxon>Pseudomonadati</taxon>
        <taxon>Pseudomonadota</taxon>
        <taxon>Betaproteobacteria</taxon>
        <taxon>Rhodocyclales</taxon>
        <taxon>Zoogloeaceae</taxon>
        <taxon>Nitrogeniibacter</taxon>
    </lineage>
</organism>
<evidence type="ECO:0000313" key="2">
    <source>
        <dbReference type="EMBL" id="QID16430.1"/>
    </source>
</evidence>
<feature type="region of interest" description="Disordered" evidence="1">
    <location>
        <begin position="45"/>
        <end position="142"/>
    </location>
</feature>
<feature type="compositionally biased region" description="Basic and acidic residues" evidence="1">
    <location>
        <begin position="89"/>
        <end position="106"/>
    </location>
</feature>
<dbReference type="AlphaFoldDB" id="A0A6C1B253"/>
<dbReference type="KEGG" id="azq:G3580_01575"/>
<dbReference type="RefSeq" id="WP_173763598.1">
    <property type="nucleotide sequence ID" value="NZ_CP048836.1"/>
</dbReference>
<reference evidence="2 3" key="1">
    <citation type="submission" date="2020-02" db="EMBL/GenBank/DDBJ databases">
        <title>Nitrogenibacter mangrovi gen. nov., sp. nov. isolated from mangrove sediment, a denitrifying betaproteobacterium.</title>
        <authorList>
            <person name="Liao H."/>
            <person name="Tian Y."/>
        </authorList>
    </citation>
    <scope>NUCLEOTIDE SEQUENCE [LARGE SCALE GENOMIC DNA]</scope>
    <source>
        <strain evidence="2 3">M9-3-2</strain>
    </source>
</reference>
<protein>
    <submittedName>
        <fullName evidence="2">Uncharacterized protein</fullName>
    </submittedName>
</protein>
<evidence type="ECO:0000313" key="3">
    <source>
        <dbReference type="Proteomes" id="UP000501991"/>
    </source>
</evidence>
<sequence length="290" mass="29739">MNTQSFKIKQVALAIGATTFLVLASPWVADLPVVGGLSVVGSAHAETHGGEGKGPRGGESMGKQGADHEAGGASKTTESVLSDEEEGDEGHKGHDGGPQHEIDKQKGAPNPGDHGDAEDGDGKGPRAGSAGATGGGKPSWAQEGIPEVELGRLNVARSPGHVLDQALLEALKTLSATSSLYANSTLQDLLVALDAAPTRVDSPLENLALYKDLLADGVITDAPEGITSNTELLAALFLASASDKTVPISEDTVTAINTILGVSLPEGVDLSTFAETADTIREKIYEVHER</sequence>
<proteinExistence type="predicted"/>
<accession>A0A6C1B253</accession>
<feature type="compositionally biased region" description="Basic and acidic residues" evidence="1">
    <location>
        <begin position="113"/>
        <end position="124"/>
    </location>
</feature>
<evidence type="ECO:0000256" key="1">
    <source>
        <dbReference type="SAM" id="MobiDB-lite"/>
    </source>
</evidence>
<keyword evidence="3" id="KW-1185">Reference proteome</keyword>
<dbReference type="Proteomes" id="UP000501991">
    <property type="component" value="Chromosome"/>
</dbReference>
<dbReference type="EMBL" id="CP048836">
    <property type="protein sequence ID" value="QID16430.1"/>
    <property type="molecule type" value="Genomic_DNA"/>
</dbReference>
<feature type="compositionally biased region" description="Basic and acidic residues" evidence="1">
    <location>
        <begin position="45"/>
        <end position="56"/>
    </location>
</feature>